<reference evidence="2" key="1">
    <citation type="journal article" date="2023" name="IMA Fungus">
        <title>Comparative genomic study of the Penicillium genus elucidates a diverse pangenome and 15 lateral gene transfer events.</title>
        <authorList>
            <person name="Petersen C."/>
            <person name="Sorensen T."/>
            <person name="Nielsen M.R."/>
            <person name="Sondergaard T.E."/>
            <person name="Sorensen J.L."/>
            <person name="Fitzpatrick D.A."/>
            <person name="Frisvad J.C."/>
            <person name="Nielsen K.L."/>
        </authorList>
    </citation>
    <scope>NUCLEOTIDE SEQUENCE</scope>
    <source>
        <strain evidence="2">IBT 17514</strain>
    </source>
</reference>
<keyword evidence="1" id="KW-0472">Membrane</keyword>
<dbReference type="EMBL" id="JAQJAN010000020">
    <property type="protein sequence ID" value="KAJ5703883.1"/>
    <property type="molecule type" value="Genomic_DNA"/>
</dbReference>
<protein>
    <submittedName>
        <fullName evidence="2">Uncharacterized protein</fullName>
    </submittedName>
</protein>
<comment type="caution">
    <text evidence="2">The sequence shown here is derived from an EMBL/GenBank/DDBJ whole genome shotgun (WGS) entry which is preliminary data.</text>
</comment>
<dbReference type="InterPro" id="IPR036941">
    <property type="entry name" value="Rcpt_L-dom_sf"/>
</dbReference>
<evidence type="ECO:0000256" key="1">
    <source>
        <dbReference type="SAM" id="Phobius"/>
    </source>
</evidence>
<reference evidence="2" key="2">
    <citation type="submission" date="2023-01" db="EMBL/GenBank/DDBJ databases">
        <authorList>
            <person name="Petersen C."/>
        </authorList>
    </citation>
    <scope>NUCLEOTIDE SEQUENCE</scope>
    <source>
        <strain evidence="2">IBT 17514</strain>
    </source>
</reference>
<keyword evidence="1" id="KW-0812">Transmembrane</keyword>
<name>A0AAD6MQU3_9EURO</name>
<proteinExistence type="predicted"/>
<dbReference type="AlphaFoldDB" id="A0AAD6MQU3"/>
<organism evidence="2 3">
    <name type="scientific">Penicillium malachiteum</name>
    <dbReference type="NCBI Taxonomy" id="1324776"/>
    <lineage>
        <taxon>Eukaryota</taxon>
        <taxon>Fungi</taxon>
        <taxon>Dikarya</taxon>
        <taxon>Ascomycota</taxon>
        <taxon>Pezizomycotina</taxon>
        <taxon>Eurotiomycetes</taxon>
        <taxon>Eurotiomycetidae</taxon>
        <taxon>Eurotiales</taxon>
        <taxon>Aspergillaceae</taxon>
        <taxon>Penicillium</taxon>
    </lineage>
</organism>
<keyword evidence="1" id="KW-1133">Transmembrane helix</keyword>
<sequence>MGPGLAADGVLAANCTSVKITSASNAETLRQNCPTVSGTVTIGPFYESGNHDINLDGVKVIQGDFQTAENGFSPGAMPSVPFTISSSTLELVEGDITFYHNSLHNVSLPNLTTVHKDFYVGETPVTYLDNLTTLHHTNLTNASVVEVYPMLLDSVHSVLKNAINISQCTVKGPFPNMDTITVGFTNVSQELYISAALNVTLGGSSTTKMDLEQFELVGNSTGLMRSSTLDSLTVNRFKVINSLMNRLYVDFDDLEYLRVWSNYGLEEIQLPPKAVDWTGGLNLDIMANEKVNLTSQYAIDDAGNQIQTWYWPTNVSSIEISDSLLGNALFDTFLAQEMQPLNRTPTPSILDGFTISPNNNSVFNCTPFDTLRQMGRLTGDYQCVNYSSSAGSAILVPSLTTVITVVFGLAILSTF</sequence>
<feature type="transmembrane region" description="Helical" evidence="1">
    <location>
        <begin position="390"/>
        <end position="412"/>
    </location>
</feature>
<gene>
    <name evidence="2" type="ORF">N7493_011021</name>
</gene>
<keyword evidence="3" id="KW-1185">Reference proteome</keyword>
<evidence type="ECO:0000313" key="2">
    <source>
        <dbReference type="EMBL" id="KAJ5703883.1"/>
    </source>
</evidence>
<accession>A0AAD6MQU3</accession>
<dbReference type="Gene3D" id="3.80.20.20">
    <property type="entry name" value="Receptor L-domain"/>
    <property type="match status" value="1"/>
</dbReference>
<dbReference type="Proteomes" id="UP001215712">
    <property type="component" value="Unassembled WGS sequence"/>
</dbReference>
<dbReference type="SUPFAM" id="SSF52058">
    <property type="entry name" value="L domain-like"/>
    <property type="match status" value="1"/>
</dbReference>
<evidence type="ECO:0000313" key="3">
    <source>
        <dbReference type="Proteomes" id="UP001215712"/>
    </source>
</evidence>